<dbReference type="PROSITE" id="PS51125">
    <property type="entry name" value="NHL"/>
    <property type="match status" value="1"/>
</dbReference>
<dbReference type="Pfam" id="PF01436">
    <property type="entry name" value="NHL"/>
    <property type="match status" value="1"/>
</dbReference>
<reference evidence="4" key="1">
    <citation type="submission" date="2012-11" db="EMBL/GenBank/DDBJ databases">
        <authorList>
            <person name="Lucero-Rivera Y.E."/>
            <person name="Tovar-Ramirez D."/>
        </authorList>
    </citation>
    <scope>NUCLEOTIDE SEQUENCE [LARGE SCALE GENOMIC DNA]</scope>
    <source>
        <strain evidence="4">Araruama</strain>
    </source>
</reference>
<evidence type="ECO:0008006" key="5">
    <source>
        <dbReference type="Google" id="ProtNLM"/>
    </source>
</evidence>
<gene>
    <name evidence="3" type="ORF">OMM_02466</name>
</gene>
<dbReference type="EMBL" id="ATBP01000265">
    <property type="protein sequence ID" value="ETR71464.1"/>
    <property type="molecule type" value="Genomic_DNA"/>
</dbReference>
<feature type="repeat" description="NHL" evidence="2">
    <location>
        <begin position="327"/>
        <end position="366"/>
    </location>
</feature>
<keyword evidence="1" id="KW-0677">Repeat</keyword>
<dbReference type="Gene3D" id="2.120.10.30">
    <property type="entry name" value="TolB, C-terminal domain"/>
    <property type="match status" value="1"/>
</dbReference>
<dbReference type="InterPro" id="IPR050952">
    <property type="entry name" value="TRIM-NHL_E3_ligases"/>
</dbReference>
<dbReference type="PROSITE" id="PS00018">
    <property type="entry name" value="EF_HAND_1"/>
    <property type="match status" value="1"/>
</dbReference>
<dbReference type="CDD" id="cd05819">
    <property type="entry name" value="NHL"/>
    <property type="match status" value="1"/>
</dbReference>
<dbReference type="PANTHER" id="PTHR24104">
    <property type="entry name" value="E3 UBIQUITIN-PROTEIN LIGASE NHLRC1-RELATED"/>
    <property type="match status" value="1"/>
</dbReference>
<dbReference type="Gene3D" id="2.60.120.380">
    <property type="match status" value="1"/>
</dbReference>
<evidence type="ECO:0000256" key="2">
    <source>
        <dbReference type="PROSITE-ProRule" id="PRU00504"/>
    </source>
</evidence>
<dbReference type="InterPro" id="IPR018247">
    <property type="entry name" value="EF_Hand_1_Ca_BS"/>
</dbReference>
<comment type="caution">
    <text evidence="3">The sequence shown here is derived from an EMBL/GenBank/DDBJ whole genome shotgun (WGS) entry which is preliminary data.</text>
</comment>
<proteinExistence type="predicted"/>
<accession>A0A1V1P9L5</accession>
<dbReference type="Proteomes" id="UP000189670">
    <property type="component" value="Unassembled WGS sequence"/>
</dbReference>
<evidence type="ECO:0000313" key="3">
    <source>
        <dbReference type="EMBL" id="ETR71464.1"/>
    </source>
</evidence>
<dbReference type="InterPro" id="IPR001258">
    <property type="entry name" value="NHL_repeat"/>
</dbReference>
<evidence type="ECO:0000313" key="4">
    <source>
        <dbReference type="Proteomes" id="UP000189670"/>
    </source>
</evidence>
<dbReference type="AlphaFoldDB" id="A0A1V1P9L5"/>
<dbReference type="PANTHER" id="PTHR24104:SF25">
    <property type="entry name" value="PROTEIN LIN-41"/>
    <property type="match status" value="1"/>
</dbReference>
<dbReference type="SUPFAM" id="SSF101898">
    <property type="entry name" value="NHL repeat"/>
    <property type="match status" value="1"/>
</dbReference>
<organism evidence="3 4">
    <name type="scientific">Candidatus Magnetoglobus multicellularis str. Araruama</name>
    <dbReference type="NCBI Taxonomy" id="890399"/>
    <lineage>
        <taxon>Bacteria</taxon>
        <taxon>Pseudomonadati</taxon>
        <taxon>Thermodesulfobacteriota</taxon>
        <taxon>Desulfobacteria</taxon>
        <taxon>Desulfobacterales</taxon>
        <taxon>Desulfobacteraceae</taxon>
        <taxon>Candidatus Magnetoglobus</taxon>
    </lineage>
</organism>
<evidence type="ECO:0000256" key="1">
    <source>
        <dbReference type="ARBA" id="ARBA00022737"/>
    </source>
</evidence>
<protein>
    <recommendedName>
        <fullName evidence="5">NHL repeat containing protein</fullName>
    </recommendedName>
</protein>
<dbReference type="GO" id="GO:0008270">
    <property type="term" value="F:zinc ion binding"/>
    <property type="evidence" value="ECO:0007669"/>
    <property type="project" value="UniProtKB-KW"/>
</dbReference>
<sequence length="757" mass="85231">MSFNSCNRFHNKEFIFMKYMLIQCLSLLIIHSAIASDALWEVSYQRTDDTSELNNTYTQAEVIVLNDPEPQYHNFSSENDNDWVKFYGIANERYKIEVFDLQTNCDARIRLFYSNQLQEIAMADDYPSGMDEQIEMDLPHEGIYYVCIDDAEKNWGEGTGYKLTVFRPHSCLTHLIEGTLVNSTNKEPVSNAIVQTHLGDTGISVDNGNYRMFAMKCSSNPVDITIQVNGFLTWASSLTLVDGIPTNLQVELTPEKQQSNEYYVFDRLWPLIVNPFSLDLQQQKSLDQIGITSQIAIGNDGFVYMADTSQSCIKKMDAGFNVISQWGELGSEKGEFNHPQGIALDNENNFYVADTGNHRIQKFSSNGNFITKWGENGFFPGQLNSPANIWVHPDHKVYVMDSGNNRYQVYKQIDVLPDKKAIVVAGKSESSIFAKMSCHALLHQGYTWNRIAWLSDPVDSVAYNEQIDYTPNKLNLSYCITDWALDSSSLLIYLIGESQTDHYKLDSDETVFFSEFQSWLTQLQSQTNIPVTIVYDAGYGQQFISAMSTQTYSRLIITSTGDQANAQLFPPASFSTYFWQEIISGKSVYDAWNFADRAMNIKLHLQTPQICFYGKTIDQAKEIFIGEGTIFECEQMDIQSFTAYVMSDSSDIHVNVQVENNNIAKAFLFNPSNFIINLDLASSDGSNFTTSVDSQRFHPGNYSIGAVLIQPNGAISEPDILSVTISGSVQGDMNDDGLVDLVDLIMILQILAGNTSL</sequence>
<dbReference type="InterPro" id="IPR011042">
    <property type="entry name" value="6-blade_b-propeller_TolB-like"/>
</dbReference>
<name>A0A1V1P9L5_9BACT</name>